<name>A0A482W6F0_ASBVE</name>
<protein>
    <submittedName>
        <fullName evidence="1">Uncharacterized protein</fullName>
    </submittedName>
</protein>
<comment type="caution">
    <text evidence="1">The sequence shown here is derived from an EMBL/GenBank/DDBJ whole genome shotgun (WGS) entry which is preliminary data.</text>
</comment>
<dbReference type="Proteomes" id="UP000292052">
    <property type="component" value="Unassembled WGS sequence"/>
</dbReference>
<dbReference type="EMBL" id="QDEB01024355">
    <property type="protein sequence ID" value="RZC40646.1"/>
    <property type="molecule type" value="Genomic_DNA"/>
</dbReference>
<keyword evidence="2" id="KW-1185">Reference proteome</keyword>
<evidence type="ECO:0000313" key="1">
    <source>
        <dbReference type="EMBL" id="RZC40646.1"/>
    </source>
</evidence>
<evidence type="ECO:0000313" key="2">
    <source>
        <dbReference type="Proteomes" id="UP000292052"/>
    </source>
</evidence>
<accession>A0A482W6F0</accession>
<proteinExistence type="predicted"/>
<sequence>MGTNGNNPEQKRTNRNNLV</sequence>
<reference evidence="1 2" key="1">
    <citation type="submission" date="2017-03" db="EMBL/GenBank/DDBJ databases">
        <title>Genome of the blue death feigning beetle - Asbolus verrucosus.</title>
        <authorList>
            <person name="Rider S.D."/>
        </authorList>
    </citation>
    <scope>NUCLEOTIDE SEQUENCE [LARGE SCALE GENOMIC DNA]</scope>
    <source>
        <strain evidence="1">Butters</strain>
        <tissue evidence="1">Head and leg muscle</tissue>
    </source>
</reference>
<gene>
    <name evidence="1" type="ORF">BDFB_015131</name>
</gene>
<dbReference type="AlphaFoldDB" id="A0A482W6F0"/>
<organism evidence="1 2">
    <name type="scientific">Asbolus verrucosus</name>
    <name type="common">Desert ironclad beetle</name>
    <dbReference type="NCBI Taxonomy" id="1661398"/>
    <lineage>
        <taxon>Eukaryota</taxon>
        <taxon>Metazoa</taxon>
        <taxon>Ecdysozoa</taxon>
        <taxon>Arthropoda</taxon>
        <taxon>Hexapoda</taxon>
        <taxon>Insecta</taxon>
        <taxon>Pterygota</taxon>
        <taxon>Neoptera</taxon>
        <taxon>Endopterygota</taxon>
        <taxon>Coleoptera</taxon>
        <taxon>Polyphaga</taxon>
        <taxon>Cucujiformia</taxon>
        <taxon>Tenebrionidae</taxon>
        <taxon>Pimeliinae</taxon>
        <taxon>Asbolus</taxon>
    </lineage>
</organism>